<dbReference type="Gene3D" id="1.10.10.10">
    <property type="entry name" value="Winged helix-like DNA-binding domain superfamily/Winged helix DNA-binding domain"/>
    <property type="match status" value="2"/>
</dbReference>
<dbReference type="GO" id="GO:0005829">
    <property type="term" value="C:cytosol"/>
    <property type="evidence" value="ECO:0007669"/>
    <property type="project" value="TreeGrafter"/>
</dbReference>
<dbReference type="InterPro" id="IPR000485">
    <property type="entry name" value="AsnC-type_HTH_dom"/>
</dbReference>
<dbReference type="SUPFAM" id="SSF54909">
    <property type="entry name" value="Dimeric alpha+beta barrel"/>
    <property type="match status" value="1"/>
</dbReference>
<dbReference type="InterPro" id="IPR019888">
    <property type="entry name" value="Tscrpt_reg_AsnC-like"/>
</dbReference>
<keyword evidence="7" id="KW-1185">Reference proteome</keyword>
<gene>
    <name evidence="6" type="ORF">FGL98_01710</name>
</gene>
<dbReference type="GO" id="GO:0043200">
    <property type="term" value="P:response to amino acid"/>
    <property type="evidence" value="ECO:0007669"/>
    <property type="project" value="TreeGrafter"/>
</dbReference>
<dbReference type="Pfam" id="PF13404">
    <property type="entry name" value="HTH_AsnC-type"/>
    <property type="match status" value="2"/>
</dbReference>
<dbReference type="PANTHER" id="PTHR30154">
    <property type="entry name" value="LEUCINE-RESPONSIVE REGULATORY PROTEIN"/>
    <property type="match status" value="1"/>
</dbReference>
<reference evidence="6 7" key="2">
    <citation type="submission" date="2019-08" db="EMBL/GenBank/DDBJ databases">
        <title>Jejuicoccus antrihumi gen. nov., sp. nov., a new member of the family Dermacoccaceae isolated from a cave.</title>
        <authorList>
            <person name="Schumann P."/>
            <person name="Kim I.S."/>
        </authorList>
    </citation>
    <scope>NUCLEOTIDE SEQUENCE [LARGE SCALE GENOMIC DNA]</scope>
    <source>
        <strain evidence="6 7">C5-26</strain>
    </source>
</reference>
<feature type="domain" description="Transcription regulator AsnC/Lrp ligand binding" evidence="4">
    <location>
        <begin position="72"/>
        <end position="140"/>
    </location>
</feature>
<evidence type="ECO:0000259" key="4">
    <source>
        <dbReference type="Pfam" id="PF01037"/>
    </source>
</evidence>
<accession>A0A563E7M8</accession>
<dbReference type="InterPro" id="IPR036388">
    <property type="entry name" value="WH-like_DNA-bd_sf"/>
</dbReference>
<dbReference type="Gene3D" id="3.30.70.920">
    <property type="match status" value="2"/>
</dbReference>
<feature type="domain" description="HTH asnC-type" evidence="5">
    <location>
        <begin position="183"/>
        <end position="220"/>
    </location>
</feature>
<evidence type="ECO:0000313" key="7">
    <source>
        <dbReference type="Proteomes" id="UP000320244"/>
    </source>
</evidence>
<dbReference type="PROSITE" id="PS00519">
    <property type="entry name" value="HTH_ASNC_1"/>
    <property type="match status" value="1"/>
</dbReference>
<name>A0A563E7M8_9MICO</name>
<organism evidence="6 7">
    <name type="scientific">Leekyejoonella antrihumi</name>
    <dbReference type="NCBI Taxonomy" id="1660198"/>
    <lineage>
        <taxon>Bacteria</taxon>
        <taxon>Bacillati</taxon>
        <taxon>Actinomycetota</taxon>
        <taxon>Actinomycetes</taxon>
        <taxon>Micrococcales</taxon>
        <taxon>Dermacoccaceae</taxon>
        <taxon>Leekyejoonella</taxon>
    </lineage>
</organism>
<dbReference type="PANTHER" id="PTHR30154:SF34">
    <property type="entry name" value="TRANSCRIPTIONAL REGULATOR AZLB"/>
    <property type="match status" value="1"/>
</dbReference>
<evidence type="ECO:0000256" key="3">
    <source>
        <dbReference type="ARBA" id="ARBA00023163"/>
    </source>
</evidence>
<evidence type="ECO:0000256" key="1">
    <source>
        <dbReference type="ARBA" id="ARBA00023015"/>
    </source>
</evidence>
<dbReference type="Proteomes" id="UP000320244">
    <property type="component" value="Unassembled WGS sequence"/>
</dbReference>
<evidence type="ECO:0000259" key="5">
    <source>
        <dbReference type="Pfam" id="PF13404"/>
    </source>
</evidence>
<protein>
    <submittedName>
        <fullName evidence="6">Lrp/AsnC family transcriptional regulator</fullName>
    </submittedName>
</protein>
<dbReference type="InterPro" id="IPR019885">
    <property type="entry name" value="Tscrpt_reg_HTH_AsnC-type_CS"/>
</dbReference>
<comment type="caution">
    <text evidence="6">The sequence shown here is derived from an EMBL/GenBank/DDBJ whole genome shotgun (WGS) entry which is preliminary data.</text>
</comment>
<proteinExistence type="predicted"/>
<dbReference type="OrthoDB" id="4050641at2"/>
<keyword evidence="3" id="KW-0804">Transcription</keyword>
<dbReference type="InterPro" id="IPR019887">
    <property type="entry name" value="Tscrpt_reg_AsnC/Lrp_C"/>
</dbReference>
<evidence type="ECO:0000313" key="6">
    <source>
        <dbReference type="EMBL" id="TWP38536.1"/>
    </source>
</evidence>
<reference evidence="6 7" key="1">
    <citation type="submission" date="2019-05" db="EMBL/GenBank/DDBJ databases">
        <authorList>
            <person name="Lee S.D."/>
        </authorList>
    </citation>
    <scope>NUCLEOTIDE SEQUENCE [LARGE SCALE GENOMIC DNA]</scope>
    <source>
        <strain evidence="6 7">C5-26</strain>
    </source>
</reference>
<keyword evidence="2" id="KW-0238">DNA-binding</keyword>
<keyword evidence="1" id="KW-0805">Transcription regulation</keyword>
<dbReference type="GO" id="GO:0043565">
    <property type="term" value="F:sequence-specific DNA binding"/>
    <property type="evidence" value="ECO:0007669"/>
    <property type="project" value="InterPro"/>
</dbReference>
<dbReference type="SMART" id="SM00344">
    <property type="entry name" value="HTH_ASNC"/>
    <property type="match status" value="1"/>
</dbReference>
<dbReference type="EMBL" id="VCQV01000002">
    <property type="protein sequence ID" value="TWP38536.1"/>
    <property type="molecule type" value="Genomic_DNA"/>
</dbReference>
<sequence>MDDSGMLSESDLALVTALQVAPRASWAAVAQATGLSAATAARHWQHLVETGAAWVTASPGQAVWASRCVAYVEVSCTPGDTLEVAQTLAQDPNALTVEVTAGGADLFLTVAATDLAAMSRYLLQRIDTIPGITRTNSRIATGLYRDGSDWRLDALPVRRSVPTTLGRGVDLQGGVSPARRTPIDRSLSLQLGLDGRATYADLAHRVGVSEVTARRRTAHLIRTGTLVLRTEVAAHRVGWPVSAILSIEVPVNLLSEAARTAARLRQMRLVATVAGSPSLISVAWLKQVAQIHDLEQRLVDTIPELRVTGRLTVLRTVKRMGRILDGHGHAVSAVPMDHWRDPLVGSAGRHEANDGI</sequence>
<dbReference type="InterPro" id="IPR011008">
    <property type="entry name" value="Dimeric_a/b-barrel"/>
</dbReference>
<dbReference type="AlphaFoldDB" id="A0A563E7M8"/>
<feature type="domain" description="HTH asnC-type" evidence="5">
    <location>
        <begin position="9"/>
        <end position="46"/>
    </location>
</feature>
<evidence type="ECO:0000256" key="2">
    <source>
        <dbReference type="ARBA" id="ARBA00023125"/>
    </source>
</evidence>
<dbReference type="Pfam" id="PF01037">
    <property type="entry name" value="AsnC_trans_reg"/>
    <property type="match status" value="1"/>
</dbReference>